<gene>
    <name evidence="1" type="ORF">MRB53_031754</name>
</gene>
<dbReference type="Proteomes" id="UP001234297">
    <property type="component" value="Chromosome 10"/>
</dbReference>
<evidence type="ECO:0000313" key="1">
    <source>
        <dbReference type="EMBL" id="KAJ8623225.1"/>
    </source>
</evidence>
<name>A0ACC2KQE8_PERAE</name>
<dbReference type="EMBL" id="CM056818">
    <property type="protein sequence ID" value="KAJ8623225.1"/>
    <property type="molecule type" value="Genomic_DNA"/>
</dbReference>
<accession>A0ACC2KQE8</accession>
<sequence length="155" mass="16101">MALALLVISLLLVVMVAAPAVAQLRLGNLLGLIDIQGTLFCTGNGNPNSSSVSTPVFPNAAVQLQCGNTGTFVSSTTTNYAGVFKIFLDPLTMLLSSLLSDCKLVVNTPLTNCNSVLPIGILQSPLQFLGRTLLWVLGIVNIGAAGFSLVPSNLE</sequence>
<keyword evidence="2" id="KW-1185">Reference proteome</keyword>
<protein>
    <submittedName>
        <fullName evidence="1">Uncharacterized protein</fullName>
    </submittedName>
</protein>
<proteinExistence type="predicted"/>
<reference evidence="1 2" key="1">
    <citation type="journal article" date="2022" name="Hortic Res">
        <title>A haplotype resolved chromosomal level avocado genome allows analysis of novel avocado genes.</title>
        <authorList>
            <person name="Nath O."/>
            <person name="Fletcher S.J."/>
            <person name="Hayward A."/>
            <person name="Shaw L.M."/>
            <person name="Masouleh A.K."/>
            <person name="Furtado A."/>
            <person name="Henry R.J."/>
            <person name="Mitter N."/>
        </authorList>
    </citation>
    <scope>NUCLEOTIDE SEQUENCE [LARGE SCALE GENOMIC DNA]</scope>
    <source>
        <strain evidence="2">cv. Hass</strain>
    </source>
</reference>
<comment type="caution">
    <text evidence="1">The sequence shown here is derived from an EMBL/GenBank/DDBJ whole genome shotgun (WGS) entry which is preliminary data.</text>
</comment>
<evidence type="ECO:0000313" key="2">
    <source>
        <dbReference type="Proteomes" id="UP001234297"/>
    </source>
</evidence>
<organism evidence="1 2">
    <name type="scientific">Persea americana</name>
    <name type="common">Avocado</name>
    <dbReference type="NCBI Taxonomy" id="3435"/>
    <lineage>
        <taxon>Eukaryota</taxon>
        <taxon>Viridiplantae</taxon>
        <taxon>Streptophyta</taxon>
        <taxon>Embryophyta</taxon>
        <taxon>Tracheophyta</taxon>
        <taxon>Spermatophyta</taxon>
        <taxon>Magnoliopsida</taxon>
        <taxon>Magnoliidae</taxon>
        <taxon>Laurales</taxon>
        <taxon>Lauraceae</taxon>
        <taxon>Persea</taxon>
    </lineage>
</organism>